<dbReference type="Gene3D" id="3.50.50.60">
    <property type="entry name" value="FAD/NAD(P)-binding domain"/>
    <property type="match status" value="2"/>
</dbReference>
<evidence type="ECO:0000256" key="1">
    <source>
        <dbReference type="ARBA" id="ARBA00001974"/>
    </source>
</evidence>
<keyword evidence="2" id="KW-0285">Flavoprotein</keyword>
<dbReference type="SUPFAM" id="SSF51905">
    <property type="entry name" value="FAD/NAD(P)-binding domain"/>
    <property type="match status" value="2"/>
</dbReference>
<organism evidence="7 8">
    <name type="scientific">Prauserella oleivorans</name>
    <dbReference type="NCBI Taxonomy" id="1478153"/>
    <lineage>
        <taxon>Bacteria</taxon>
        <taxon>Bacillati</taxon>
        <taxon>Actinomycetota</taxon>
        <taxon>Actinomycetes</taxon>
        <taxon>Pseudonocardiales</taxon>
        <taxon>Pseudonocardiaceae</taxon>
        <taxon>Prauserella</taxon>
    </lineage>
</organism>
<dbReference type="InterPro" id="IPR036188">
    <property type="entry name" value="FAD/NAD-bd_sf"/>
</dbReference>
<dbReference type="PRINTS" id="PR00368">
    <property type="entry name" value="FADPNR"/>
</dbReference>
<keyword evidence="4" id="KW-0560">Oxidoreductase</keyword>
<comment type="caution">
    <text evidence="7">The sequence shown here is derived from an EMBL/GenBank/DDBJ whole genome shotgun (WGS) entry which is preliminary data.</text>
</comment>
<reference evidence="8" key="1">
    <citation type="journal article" date="2019" name="Int. J. Syst. Evol. Microbiol.">
        <title>The Global Catalogue of Microorganisms (GCM) 10K type strain sequencing project: providing services to taxonomists for standard genome sequencing and annotation.</title>
        <authorList>
            <consortium name="The Broad Institute Genomics Platform"/>
            <consortium name="The Broad Institute Genome Sequencing Center for Infectious Disease"/>
            <person name="Wu L."/>
            <person name="Ma J."/>
        </authorList>
    </citation>
    <scope>NUCLEOTIDE SEQUENCE [LARGE SCALE GENOMIC DNA]</scope>
    <source>
        <strain evidence="8">IBRC-M 10906</strain>
    </source>
</reference>
<protein>
    <submittedName>
        <fullName evidence="7">NAD(P)/FAD-dependent oxidoreductase</fullName>
    </submittedName>
</protein>
<sequence>MRTVTVVGTSLAGLRAAQELRAQGYDGELVLVGEEPHRPYDRPPLSKDFLLGTTTAAGCELAGADELLELRARWYLGTRAVRLDPGAGAVVLSDGTEIATDGVVVATGAVARSVTPQGNPAGVHTLRTLDDAVVLRRDLTAGSRVVVVGAGFIGAEVASAAAALGCVVTVVEAARVPLSGVLGDRIGAVAAALHADNAVRLLTGTPMVSVTVTGGRATGVELTDGTRLPADVVVAGIGARPATAWLAGSGLAVDDGVRCDAGCVTTNPRVVAVGDVARCAGTRSEHWTTASEQPVVAVHNLLAGATVRHHTRPGYFWSDQYGIRLQFAGTAEGHDELEIVEGDPDERRFVAVYRRAGTLTGVFAMDSPRPFLRLRKRLHQEAAMVQPG</sequence>
<proteinExistence type="predicted"/>
<evidence type="ECO:0000256" key="2">
    <source>
        <dbReference type="ARBA" id="ARBA00022630"/>
    </source>
</evidence>
<feature type="domain" description="Reductase C-terminal" evidence="6">
    <location>
        <begin position="315"/>
        <end position="382"/>
    </location>
</feature>
<dbReference type="Pfam" id="PF14759">
    <property type="entry name" value="Reductase_C"/>
    <property type="match status" value="1"/>
</dbReference>
<feature type="domain" description="FAD/NAD(P)-binding" evidence="5">
    <location>
        <begin position="3"/>
        <end position="293"/>
    </location>
</feature>
<dbReference type="RefSeq" id="WP_377384463.1">
    <property type="nucleotide sequence ID" value="NZ_JBHSAN010000003.1"/>
</dbReference>
<dbReference type="PRINTS" id="PR00411">
    <property type="entry name" value="PNDRDTASEI"/>
</dbReference>
<accession>A0ABW5WFL8</accession>
<keyword evidence="8" id="KW-1185">Reference proteome</keyword>
<evidence type="ECO:0000259" key="5">
    <source>
        <dbReference type="Pfam" id="PF07992"/>
    </source>
</evidence>
<dbReference type="Proteomes" id="UP001597478">
    <property type="component" value="Unassembled WGS sequence"/>
</dbReference>
<keyword evidence="3" id="KW-0274">FAD</keyword>
<name>A0ABW5WFL8_9PSEU</name>
<dbReference type="PANTHER" id="PTHR43557:SF2">
    <property type="entry name" value="RIESKE DOMAIN-CONTAINING PROTEIN-RELATED"/>
    <property type="match status" value="1"/>
</dbReference>
<dbReference type="InterPro" id="IPR016156">
    <property type="entry name" value="FAD/NAD-linked_Rdtase_dimer_sf"/>
</dbReference>
<dbReference type="InterPro" id="IPR023753">
    <property type="entry name" value="FAD/NAD-binding_dom"/>
</dbReference>
<evidence type="ECO:0000256" key="3">
    <source>
        <dbReference type="ARBA" id="ARBA00022827"/>
    </source>
</evidence>
<gene>
    <name evidence="7" type="ORF">ACFS2C_21270</name>
</gene>
<dbReference type="SUPFAM" id="SSF55424">
    <property type="entry name" value="FAD/NAD-linked reductases, dimerisation (C-terminal) domain"/>
    <property type="match status" value="1"/>
</dbReference>
<dbReference type="InterPro" id="IPR028202">
    <property type="entry name" value="Reductase_C"/>
</dbReference>
<dbReference type="Gene3D" id="3.30.390.30">
    <property type="match status" value="1"/>
</dbReference>
<evidence type="ECO:0000313" key="8">
    <source>
        <dbReference type="Proteomes" id="UP001597478"/>
    </source>
</evidence>
<comment type="cofactor">
    <cofactor evidence="1">
        <name>FAD</name>
        <dbReference type="ChEBI" id="CHEBI:57692"/>
    </cofactor>
</comment>
<dbReference type="EMBL" id="JBHUOF010000039">
    <property type="protein sequence ID" value="MFD2801922.1"/>
    <property type="molecule type" value="Genomic_DNA"/>
</dbReference>
<evidence type="ECO:0000313" key="7">
    <source>
        <dbReference type="EMBL" id="MFD2801922.1"/>
    </source>
</evidence>
<dbReference type="PANTHER" id="PTHR43557">
    <property type="entry name" value="APOPTOSIS-INDUCING FACTOR 1"/>
    <property type="match status" value="1"/>
</dbReference>
<evidence type="ECO:0000256" key="4">
    <source>
        <dbReference type="ARBA" id="ARBA00023002"/>
    </source>
</evidence>
<dbReference type="Pfam" id="PF07992">
    <property type="entry name" value="Pyr_redox_2"/>
    <property type="match status" value="1"/>
</dbReference>
<dbReference type="InterPro" id="IPR050446">
    <property type="entry name" value="FAD-oxidoreductase/Apoptosis"/>
</dbReference>
<evidence type="ECO:0000259" key="6">
    <source>
        <dbReference type="Pfam" id="PF14759"/>
    </source>
</evidence>